<dbReference type="SUPFAM" id="SSF52540">
    <property type="entry name" value="P-loop containing nucleoside triphosphate hydrolases"/>
    <property type="match status" value="1"/>
</dbReference>
<dbReference type="Proteomes" id="UP000235786">
    <property type="component" value="Unassembled WGS sequence"/>
</dbReference>
<dbReference type="Gene3D" id="3.40.50.300">
    <property type="entry name" value="P-loop containing nucleotide triphosphate hydrolases"/>
    <property type="match status" value="1"/>
</dbReference>
<dbReference type="InterPro" id="IPR027417">
    <property type="entry name" value="P-loop_NTPase"/>
</dbReference>
<dbReference type="Pfam" id="PF17784">
    <property type="entry name" value="Sulfotransfer_4"/>
    <property type="match status" value="1"/>
</dbReference>
<proteinExistence type="predicted"/>
<dbReference type="OrthoDB" id="408152at2759"/>
<dbReference type="EMBL" id="KZ613953">
    <property type="protein sequence ID" value="PMD34578.1"/>
    <property type="molecule type" value="Genomic_DNA"/>
</dbReference>
<gene>
    <name evidence="1" type="ORF">L207DRAFT_547084</name>
</gene>
<dbReference type="PANTHER" id="PTHR36978:SF4">
    <property type="entry name" value="P-LOOP CONTAINING NUCLEOSIDE TRIPHOSPHATE HYDROLASE PROTEIN"/>
    <property type="match status" value="1"/>
</dbReference>
<dbReference type="InterPro" id="IPR040632">
    <property type="entry name" value="Sulfotransfer_4"/>
</dbReference>
<reference evidence="1 2" key="1">
    <citation type="submission" date="2016-04" db="EMBL/GenBank/DDBJ databases">
        <title>A degradative enzymes factory behind the ericoid mycorrhizal symbiosis.</title>
        <authorList>
            <consortium name="DOE Joint Genome Institute"/>
            <person name="Martino E."/>
            <person name="Morin E."/>
            <person name="Grelet G."/>
            <person name="Kuo A."/>
            <person name="Kohler A."/>
            <person name="Daghino S."/>
            <person name="Barry K."/>
            <person name="Choi C."/>
            <person name="Cichocki N."/>
            <person name="Clum A."/>
            <person name="Copeland A."/>
            <person name="Hainaut M."/>
            <person name="Haridas S."/>
            <person name="Labutti K."/>
            <person name="Lindquist E."/>
            <person name="Lipzen A."/>
            <person name="Khouja H.-R."/>
            <person name="Murat C."/>
            <person name="Ohm R."/>
            <person name="Olson A."/>
            <person name="Spatafora J."/>
            <person name="Veneault-Fourrey C."/>
            <person name="Henrissat B."/>
            <person name="Grigoriev I."/>
            <person name="Martin F."/>
            <person name="Perotto S."/>
        </authorList>
    </citation>
    <scope>NUCLEOTIDE SEQUENCE [LARGE SCALE GENOMIC DNA]</scope>
    <source>
        <strain evidence="1 2">F</strain>
    </source>
</reference>
<name>A0A2J6R7W4_HYAVF</name>
<protein>
    <recommendedName>
        <fullName evidence="3">Sulfotransferase family protein</fullName>
    </recommendedName>
</protein>
<evidence type="ECO:0000313" key="1">
    <source>
        <dbReference type="EMBL" id="PMD34578.1"/>
    </source>
</evidence>
<evidence type="ECO:0008006" key="3">
    <source>
        <dbReference type="Google" id="ProtNLM"/>
    </source>
</evidence>
<organism evidence="1 2">
    <name type="scientific">Hyaloscypha variabilis (strain UAMH 11265 / GT02V1 / F)</name>
    <name type="common">Meliniomyces variabilis</name>
    <dbReference type="NCBI Taxonomy" id="1149755"/>
    <lineage>
        <taxon>Eukaryota</taxon>
        <taxon>Fungi</taxon>
        <taxon>Dikarya</taxon>
        <taxon>Ascomycota</taxon>
        <taxon>Pezizomycotina</taxon>
        <taxon>Leotiomycetes</taxon>
        <taxon>Helotiales</taxon>
        <taxon>Hyaloscyphaceae</taxon>
        <taxon>Hyaloscypha</taxon>
        <taxon>Hyaloscypha variabilis</taxon>
    </lineage>
</organism>
<dbReference type="PANTHER" id="PTHR36978">
    <property type="entry name" value="P-LOOP CONTAINING NUCLEOTIDE TRIPHOSPHATE HYDROLASE"/>
    <property type="match status" value="1"/>
</dbReference>
<accession>A0A2J6R7W4</accession>
<dbReference type="AlphaFoldDB" id="A0A2J6R7W4"/>
<sequence>MVPTRKHGPPSIIHAGLMRMGTLSMARAYDILDFRAHHGLDMAIMGRKEAKRQWAMIERAAEGTWPNVPGTRPAQRFKREDWDFVFGEYDVVTDVGATFAHQLVEAYPEARVVIVQRDYDKWWASFQVQVLDTLMHPLAQPILSFLMTIHGGRAVKAMQKILMGSFDAKDGKGIRANSRKTYFAYYDRIRKILEEGWEPLCAFLGKDVPDVPFPNVNDKVEHEARKLMEFKELLRECFAVLKSWLLDLW</sequence>
<keyword evidence="2" id="KW-1185">Reference proteome</keyword>
<evidence type="ECO:0000313" key="2">
    <source>
        <dbReference type="Proteomes" id="UP000235786"/>
    </source>
</evidence>